<organism evidence="2">
    <name type="scientific">marine sediment metagenome</name>
    <dbReference type="NCBI Taxonomy" id="412755"/>
    <lineage>
        <taxon>unclassified sequences</taxon>
        <taxon>metagenomes</taxon>
        <taxon>ecological metagenomes</taxon>
    </lineage>
</organism>
<dbReference type="EMBL" id="LAZR01006829">
    <property type="protein sequence ID" value="KKM89357.1"/>
    <property type="molecule type" value="Genomic_DNA"/>
</dbReference>
<dbReference type="Pfam" id="PF02498">
    <property type="entry name" value="Bro-N"/>
    <property type="match status" value="1"/>
</dbReference>
<dbReference type="AlphaFoldDB" id="A0A0F9P7G4"/>
<sequence>MTAELTLFNYRSDEVRVIIDDKGSPWWVAMDICKALGYKPDKTHEVISKLDDDDREKIAVADKLGRNQDTYIINEPGLYTLILRSNKQEAINFKKWITHDVLPEIRKTGAYITNKLSRLDIARMLVEAEEERIVLEQENQKLLPKAEKYDDFINSDGLYNLQSLGKILGYSPNLYLNILREMGILYKRGGINLPYQPYEDKGYFVVKAKTSPYNNMSIKQTFATPEGLGWLNQLDIKL</sequence>
<dbReference type="InterPro" id="IPR005039">
    <property type="entry name" value="Ant_C"/>
</dbReference>
<accession>A0A0F9P7G4</accession>
<protein>
    <recommendedName>
        <fullName evidence="1">Bro-N domain-containing protein</fullName>
    </recommendedName>
</protein>
<evidence type="ECO:0000313" key="2">
    <source>
        <dbReference type="EMBL" id="KKM89357.1"/>
    </source>
</evidence>
<feature type="domain" description="Bro-N" evidence="1">
    <location>
        <begin position="2"/>
        <end position="109"/>
    </location>
</feature>
<dbReference type="PANTHER" id="PTHR36180:SF2">
    <property type="entry name" value="BRO FAMILY PROTEIN"/>
    <property type="match status" value="1"/>
</dbReference>
<dbReference type="PROSITE" id="PS51750">
    <property type="entry name" value="BRO_N"/>
    <property type="match status" value="1"/>
</dbReference>
<dbReference type="Pfam" id="PF03374">
    <property type="entry name" value="ANT"/>
    <property type="match status" value="1"/>
</dbReference>
<gene>
    <name evidence="2" type="ORF">LCGC14_1249470</name>
</gene>
<reference evidence="2" key="1">
    <citation type="journal article" date="2015" name="Nature">
        <title>Complex archaea that bridge the gap between prokaryotes and eukaryotes.</title>
        <authorList>
            <person name="Spang A."/>
            <person name="Saw J.H."/>
            <person name="Jorgensen S.L."/>
            <person name="Zaremba-Niedzwiedzka K."/>
            <person name="Martijn J."/>
            <person name="Lind A.E."/>
            <person name="van Eijk R."/>
            <person name="Schleper C."/>
            <person name="Guy L."/>
            <person name="Ettema T.J."/>
        </authorList>
    </citation>
    <scope>NUCLEOTIDE SEQUENCE</scope>
</reference>
<name>A0A0F9P7G4_9ZZZZ</name>
<proteinExistence type="predicted"/>
<evidence type="ECO:0000259" key="1">
    <source>
        <dbReference type="PROSITE" id="PS51750"/>
    </source>
</evidence>
<dbReference type="InterPro" id="IPR003497">
    <property type="entry name" value="BRO_N_domain"/>
</dbReference>
<dbReference type="GO" id="GO:0003677">
    <property type="term" value="F:DNA binding"/>
    <property type="evidence" value="ECO:0007669"/>
    <property type="project" value="InterPro"/>
</dbReference>
<dbReference type="SMART" id="SM01040">
    <property type="entry name" value="Bro-N"/>
    <property type="match status" value="1"/>
</dbReference>
<dbReference type="PANTHER" id="PTHR36180">
    <property type="entry name" value="DNA-BINDING PROTEIN-RELATED-RELATED"/>
    <property type="match status" value="1"/>
</dbReference>
<comment type="caution">
    <text evidence="2">The sequence shown here is derived from an EMBL/GenBank/DDBJ whole genome shotgun (WGS) entry which is preliminary data.</text>
</comment>